<evidence type="ECO:0000256" key="2">
    <source>
        <dbReference type="ARBA" id="ARBA00022723"/>
    </source>
</evidence>
<dbReference type="PANTHER" id="PTHR23215:SF0">
    <property type="entry name" value="BUB3-INTERACTING AND GLEBS MOTIF-CONTAINING PROTEIN ZNF207"/>
    <property type="match status" value="1"/>
</dbReference>
<dbReference type="GO" id="GO:0003677">
    <property type="term" value="F:DNA binding"/>
    <property type="evidence" value="ECO:0007669"/>
    <property type="project" value="TreeGrafter"/>
</dbReference>
<keyword evidence="2" id="KW-0479">Metal-binding</keyword>
<keyword evidence="7" id="KW-1185">Reference proteome</keyword>
<dbReference type="EMBL" id="BAABME010031127">
    <property type="protein sequence ID" value="GAA0144442.1"/>
    <property type="molecule type" value="Genomic_DNA"/>
</dbReference>
<protein>
    <submittedName>
        <fullName evidence="6">DNA metabolism protein</fullName>
    </submittedName>
</protein>
<keyword evidence="4" id="KW-0862">Zinc</keyword>
<dbReference type="GO" id="GO:0005634">
    <property type="term" value="C:nucleus"/>
    <property type="evidence" value="ECO:0007669"/>
    <property type="project" value="UniProtKB-SubCell"/>
</dbReference>
<evidence type="ECO:0000256" key="5">
    <source>
        <dbReference type="ARBA" id="ARBA00023242"/>
    </source>
</evidence>
<sequence length="186" mass="20065">MTTTTITTKEEIKTPLIENLTCNIIINIVDEKQMTFHVTRVPNAKPGRDSTDIEIYGMQGIPADVLAPHYGEEEEEVPAKALKIGTPSPNAVGVGYPPNFGVRPQFLRPPVSMLHAGWSVPPRPQPWYPQYSAGSAPPPPMGLPSQPLFPVQNIRPAMVSMAPPMGLPPSVPINPPGLTAVPNILL</sequence>
<evidence type="ECO:0000256" key="4">
    <source>
        <dbReference type="ARBA" id="ARBA00022833"/>
    </source>
</evidence>
<keyword evidence="3" id="KW-0863">Zinc-finger</keyword>
<evidence type="ECO:0000313" key="6">
    <source>
        <dbReference type="EMBL" id="GAA0144442.1"/>
    </source>
</evidence>
<dbReference type="Proteomes" id="UP001454036">
    <property type="component" value="Unassembled WGS sequence"/>
</dbReference>
<keyword evidence="5" id="KW-0539">Nucleus</keyword>
<reference evidence="6 7" key="1">
    <citation type="submission" date="2024-01" db="EMBL/GenBank/DDBJ databases">
        <title>The complete chloroplast genome sequence of Lithospermum erythrorhizon: insights into the phylogenetic relationship among Boraginaceae species and the maternal lineages of purple gromwells.</title>
        <authorList>
            <person name="Okada T."/>
            <person name="Watanabe K."/>
        </authorList>
    </citation>
    <scope>NUCLEOTIDE SEQUENCE [LARGE SCALE GENOMIC DNA]</scope>
</reference>
<proteinExistence type="predicted"/>
<gene>
    <name evidence="6" type="ORF">LIER_42807</name>
</gene>
<dbReference type="PANTHER" id="PTHR23215">
    <property type="entry name" value="ZINC FINGER PROTEIN 207"/>
    <property type="match status" value="1"/>
</dbReference>
<evidence type="ECO:0000256" key="1">
    <source>
        <dbReference type="ARBA" id="ARBA00004123"/>
    </source>
</evidence>
<evidence type="ECO:0000256" key="3">
    <source>
        <dbReference type="ARBA" id="ARBA00022771"/>
    </source>
</evidence>
<comment type="subcellular location">
    <subcellularLocation>
        <location evidence="1">Nucleus</location>
    </subcellularLocation>
</comment>
<dbReference type="AlphaFoldDB" id="A0AAV3NYD8"/>
<evidence type="ECO:0000313" key="7">
    <source>
        <dbReference type="Proteomes" id="UP001454036"/>
    </source>
</evidence>
<accession>A0AAV3NYD8</accession>
<comment type="caution">
    <text evidence="6">The sequence shown here is derived from an EMBL/GenBank/DDBJ whole genome shotgun (WGS) entry which is preliminary data.</text>
</comment>
<dbReference type="GO" id="GO:0008270">
    <property type="term" value="F:zinc ion binding"/>
    <property type="evidence" value="ECO:0007669"/>
    <property type="project" value="UniProtKB-KW"/>
</dbReference>
<name>A0AAV3NYD8_LITER</name>
<organism evidence="6 7">
    <name type="scientific">Lithospermum erythrorhizon</name>
    <name type="common">Purple gromwell</name>
    <name type="synonym">Lithospermum officinale var. erythrorhizon</name>
    <dbReference type="NCBI Taxonomy" id="34254"/>
    <lineage>
        <taxon>Eukaryota</taxon>
        <taxon>Viridiplantae</taxon>
        <taxon>Streptophyta</taxon>
        <taxon>Embryophyta</taxon>
        <taxon>Tracheophyta</taxon>
        <taxon>Spermatophyta</taxon>
        <taxon>Magnoliopsida</taxon>
        <taxon>eudicotyledons</taxon>
        <taxon>Gunneridae</taxon>
        <taxon>Pentapetalae</taxon>
        <taxon>asterids</taxon>
        <taxon>lamiids</taxon>
        <taxon>Boraginales</taxon>
        <taxon>Boraginaceae</taxon>
        <taxon>Boraginoideae</taxon>
        <taxon>Lithospermeae</taxon>
        <taxon>Lithospermum</taxon>
    </lineage>
</organism>
<dbReference type="GO" id="GO:0006355">
    <property type="term" value="P:regulation of DNA-templated transcription"/>
    <property type="evidence" value="ECO:0007669"/>
    <property type="project" value="TreeGrafter"/>
</dbReference>